<feature type="binding site" evidence="3">
    <location>
        <position position="349"/>
    </location>
    <ligand>
        <name>Mn(2+)</name>
        <dbReference type="ChEBI" id="CHEBI:29035"/>
        <label>2</label>
    </ligand>
</feature>
<feature type="binding site" evidence="3">
    <location>
        <position position="347"/>
    </location>
    <ligand>
        <name>Mn(2+)</name>
        <dbReference type="ChEBI" id="CHEBI:29035"/>
        <label>2</label>
    </ligand>
</feature>
<dbReference type="Proteomes" id="UP000701801">
    <property type="component" value="Unassembled WGS sequence"/>
</dbReference>
<dbReference type="InterPro" id="IPR051610">
    <property type="entry name" value="GPI/OXD"/>
</dbReference>
<dbReference type="OrthoDB" id="10263073at2759"/>
<feature type="active site" description="Proton donor" evidence="2">
    <location>
        <position position="407"/>
    </location>
</feature>
<dbReference type="PANTHER" id="PTHR35848:SF9">
    <property type="entry name" value="SLL1358 PROTEIN"/>
    <property type="match status" value="1"/>
</dbReference>
<reference evidence="7" key="1">
    <citation type="submission" date="2021-07" db="EMBL/GenBank/DDBJ databases">
        <authorList>
            <person name="Durling M."/>
        </authorList>
    </citation>
    <scope>NUCLEOTIDE SEQUENCE</scope>
</reference>
<feature type="chain" id="PRO_5040228732" description="Cupin type-1 domain-containing protein" evidence="5">
    <location>
        <begin position="20"/>
        <end position="459"/>
    </location>
</feature>
<dbReference type="SUPFAM" id="SSF51182">
    <property type="entry name" value="RmlC-like cupins"/>
    <property type="match status" value="1"/>
</dbReference>
<feature type="binding site" evidence="3">
    <location>
        <position position="167"/>
    </location>
    <ligand>
        <name>Mn(2+)</name>
        <dbReference type="ChEBI" id="CHEBI:29035"/>
        <label>1</label>
    </ligand>
</feature>
<keyword evidence="8" id="KW-1185">Reference proteome</keyword>
<dbReference type="CDD" id="cd20304">
    <property type="entry name" value="cupin_OxDC_N"/>
    <property type="match status" value="1"/>
</dbReference>
<dbReference type="SMART" id="SM00835">
    <property type="entry name" value="Cupin_1"/>
    <property type="match status" value="2"/>
</dbReference>
<feature type="binding site" evidence="3">
    <location>
        <position position="210"/>
    </location>
    <ligand>
        <name>Mn(2+)</name>
        <dbReference type="ChEBI" id="CHEBI:29035"/>
        <label>1</label>
    </ligand>
</feature>
<keyword evidence="5" id="KW-0732">Signal</keyword>
<comment type="caution">
    <text evidence="7">The sequence shown here is derived from an EMBL/GenBank/DDBJ whole genome shotgun (WGS) entry which is preliminary data.</text>
</comment>
<evidence type="ECO:0000256" key="3">
    <source>
        <dbReference type="PIRSR" id="PIRSR617774-2"/>
    </source>
</evidence>
<accession>A0A9N9Q9N7</accession>
<feature type="region of interest" description="Disordered" evidence="4">
    <location>
        <begin position="71"/>
        <end position="110"/>
    </location>
</feature>
<evidence type="ECO:0000259" key="6">
    <source>
        <dbReference type="SMART" id="SM00835"/>
    </source>
</evidence>
<dbReference type="Gene3D" id="2.60.120.10">
    <property type="entry name" value="Jelly Rolls"/>
    <property type="match status" value="2"/>
</dbReference>
<feature type="binding site" evidence="3">
    <location>
        <position position="354"/>
    </location>
    <ligand>
        <name>Mn(2+)</name>
        <dbReference type="ChEBI" id="CHEBI:29035"/>
        <label>2</label>
    </ligand>
</feature>
<feature type="domain" description="Cupin type-1" evidence="6">
    <location>
        <begin position="120"/>
        <end position="262"/>
    </location>
</feature>
<feature type="binding site" evidence="3">
    <location>
        <position position="393"/>
    </location>
    <ligand>
        <name>Mn(2+)</name>
        <dbReference type="ChEBI" id="CHEBI:29035"/>
        <label>2</label>
    </ligand>
</feature>
<keyword evidence="1 3" id="KW-0479">Metal-binding</keyword>
<dbReference type="InterPro" id="IPR006045">
    <property type="entry name" value="Cupin_1"/>
</dbReference>
<evidence type="ECO:0000256" key="1">
    <source>
        <dbReference type="ARBA" id="ARBA00022723"/>
    </source>
</evidence>
<dbReference type="EMBL" id="CAJVRM010000296">
    <property type="protein sequence ID" value="CAG8979186.1"/>
    <property type="molecule type" value="Genomic_DNA"/>
</dbReference>
<proteinExistence type="predicted"/>
<dbReference type="AlphaFoldDB" id="A0A9N9Q9N7"/>
<feature type="binding site" evidence="3">
    <location>
        <position position="171"/>
    </location>
    <ligand>
        <name>Mn(2+)</name>
        <dbReference type="ChEBI" id="CHEBI:29035"/>
        <label>1</label>
    </ligand>
</feature>
<evidence type="ECO:0000256" key="4">
    <source>
        <dbReference type="SAM" id="MobiDB-lite"/>
    </source>
</evidence>
<gene>
    <name evidence="7" type="ORF">HYALB_00000321</name>
</gene>
<protein>
    <recommendedName>
        <fullName evidence="6">Cupin type-1 domain-containing protein</fullName>
    </recommendedName>
</protein>
<comment type="cofactor">
    <cofactor evidence="3">
        <name>Mn(2+)</name>
        <dbReference type="ChEBI" id="CHEBI:29035"/>
    </cofactor>
    <text evidence="3">Binds 2 manganese ions per subunit.</text>
</comment>
<name>A0A9N9Q9N7_9HELO</name>
<dbReference type="PANTHER" id="PTHR35848">
    <property type="entry name" value="OXALATE-BINDING PROTEIN"/>
    <property type="match status" value="1"/>
</dbReference>
<dbReference type="InterPro" id="IPR017774">
    <property type="entry name" value="Bicupin_oxalate_deCO2ase/Oxase"/>
</dbReference>
<dbReference type="CDD" id="cd20305">
    <property type="entry name" value="cupin_OxDC_C"/>
    <property type="match status" value="1"/>
</dbReference>
<evidence type="ECO:0000313" key="7">
    <source>
        <dbReference type="EMBL" id="CAG8979186.1"/>
    </source>
</evidence>
<feature type="domain" description="Cupin type-1" evidence="6">
    <location>
        <begin position="301"/>
        <end position="443"/>
    </location>
</feature>
<dbReference type="GO" id="GO:0046872">
    <property type="term" value="F:metal ion binding"/>
    <property type="evidence" value="ECO:0007669"/>
    <property type="project" value="UniProtKB-KW"/>
</dbReference>
<keyword evidence="3" id="KW-0464">Manganese</keyword>
<organism evidence="7 8">
    <name type="scientific">Hymenoscyphus albidus</name>
    <dbReference type="NCBI Taxonomy" id="595503"/>
    <lineage>
        <taxon>Eukaryota</taxon>
        <taxon>Fungi</taxon>
        <taxon>Dikarya</taxon>
        <taxon>Ascomycota</taxon>
        <taxon>Pezizomycotina</taxon>
        <taxon>Leotiomycetes</taxon>
        <taxon>Helotiales</taxon>
        <taxon>Helotiaceae</taxon>
        <taxon>Hymenoscyphus</taxon>
    </lineage>
</organism>
<sequence>MAPLPLVTLLVASAGLVLSAPTGTASAPATNTLLGYNPANGVINVDTDNIPFSLVPHQTEAATIGTALDFTDTENPQPIRGTKGGLDPGPQTPEYSRLNPDRLAPPGTDHGAVDNAQWPLGLSHAKLGLGRAGWSRQQNAAVLPAATEMAGVDMRLEEGGYRELHWHKAAEWAYILNGSARIQAMNEDGQTFVDDLSAGDVWFFPPGVPHSLQGLKGGVEFILIFDTGEFSEDNTFLASEVFVRNPKDILSKTLGVPLKAWDNIPAGELFIFPGTNAPADIQEQNVIGSAGIVPVEGSYSYHFSKQANTIETEGGSVKIVDPKNFPIASMVSAALVTVKPGAIREIHWHTSSDEWNYFISGSARIGIYAAANAAQTFDYNPGDTGYIPKSMTHYVENTGKTDLVFLEVLKADHFSDISVGQWLALTPSQIVQDTLNVTNATTSAFKKEKQYIIPGVLPQ</sequence>
<dbReference type="Pfam" id="PF00190">
    <property type="entry name" value="Cupin_1"/>
    <property type="match status" value="2"/>
</dbReference>
<feature type="signal peptide" evidence="5">
    <location>
        <begin position="1"/>
        <end position="19"/>
    </location>
</feature>
<dbReference type="InterPro" id="IPR011051">
    <property type="entry name" value="RmlC_Cupin_sf"/>
</dbReference>
<evidence type="ECO:0000256" key="5">
    <source>
        <dbReference type="SAM" id="SignalP"/>
    </source>
</evidence>
<feature type="binding site" evidence="3">
    <location>
        <position position="165"/>
    </location>
    <ligand>
        <name>Mn(2+)</name>
        <dbReference type="ChEBI" id="CHEBI:29035"/>
        <label>1</label>
    </ligand>
</feature>
<evidence type="ECO:0000256" key="2">
    <source>
        <dbReference type="PIRSR" id="PIRSR617774-1"/>
    </source>
</evidence>
<dbReference type="NCBIfam" id="TIGR03404">
    <property type="entry name" value="bicupin_oxalic"/>
    <property type="match status" value="1"/>
</dbReference>
<dbReference type="GO" id="GO:0033609">
    <property type="term" value="P:oxalate metabolic process"/>
    <property type="evidence" value="ECO:0007669"/>
    <property type="project" value="InterPro"/>
</dbReference>
<evidence type="ECO:0000313" key="8">
    <source>
        <dbReference type="Proteomes" id="UP000701801"/>
    </source>
</evidence>
<dbReference type="InterPro" id="IPR014710">
    <property type="entry name" value="RmlC-like_jellyroll"/>
</dbReference>